<evidence type="ECO:0000313" key="2">
    <source>
        <dbReference type="Proteomes" id="UP000297910"/>
    </source>
</evidence>
<name>A0A4Z1FBF0_9HELO</name>
<protein>
    <submittedName>
        <fullName evidence="1">Uncharacterized protein</fullName>
    </submittedName>
</protein>
<reference evidence="1 2" key="1">
    <citation type="submission" date="2017-12" db="EMBL/GenBank/DDBJ databases">
        <title>Comparative genomics of Botrytis spp.</title>
        <authorList>
            <person name="Valero-Jimenez C.A."/>
            <person name="Tapia P."/>
            <person name="Veloso J."/>
            <person name="Silva-Moreno E."/>
            <person name="Staats M."/>
            <person name="Valdes J.H."/>
            <person name="Van Kan J.A.L."/>
        </authorList>
    </citation>
    <scope>NUCLEOTIDE SEQUENCE [LARGE SCALE GENOMIC DNA]</scope>
    <source>
        <strain evidence="1 2">Bp0003</strain>
    </source>
</reference>
<accession>A0A4Z1FBF0</accession>
<organism evidence="1 2">
    <name type="scientific">Botrytis paeoniae</name>
    <dbReference type="NCBI Taxonomy" id="278948"/>
    <lineage>
        <taxon>Eukaryota</taxon>
        <taxon>Fungi</taxon>
        <taxon>Dikarya</taxon>
        <taxon>Ascomycota</taxon>
        <taxon>Pezizomycotina</taxon>
        <taxon>Leotiomycetes</taxon>
        <taxon>Helotiales</taxon>
        <taxon>Sclerotiniaceae</taxon>
        <taxon>Botrytis</taxon>
    </lineage>
</organism>
<dbReference type="EMBL" id="PQXI01000261">
    <property type="protein sequence ID" value="TGO20840.1"/>
    <property type="molecule type" value="Genomic_DNA"/>
</dbReference>
<evidence type="ECO:0000313" key="1">
    <source>
        <dbReference type="EMBL" id="TGO20840.1"/>
    </source>
</evidence>
<sequence length="83" mass="9514">MDKQQVPIWKSSPLALIMRGSNRELWCKPTAEAMEKRSKEITVILMKGSDPQIQVVRKDFGLMDIAKRGRNNSNQTLNDEVLE</sequence>
<keyword evidence="2" id="KW-1185">Reference proteome</keyword>
<comment type="caution">
    <text evidence="1">The sequence shown here is derived from an EMBL/GenBank/DDBJ whole genome shotgun (WGS) entry which is preliminary data.</text>
</comment>
<gene>
    <name evidence="1" type="ORF">BPAE_0262g00170</name>
</gene>
<proteinExistence type="predicted"/>
<dbReference type="AlphaFoldDB" id="A0A4Z1FBF0"/>
<dbReference type="Proteomes" id="UP000297910">
    <property type="component" value="Unassembled WGS sequence"/>
</dbReference>